<protein>
    <submittedName>
        <fullName evidence="1">Uncharacterized protein</fullName>
    </submittedName>
</protein>
<dbReference type="Proteomes" id="UP000033400">
    <property type="component" value="Unassembled WGS sequence"/>
</dbReference>
<gene>
    <name evidence="1" type="ORF">VD17_03100</name>
</gene>
<accession>A0A0F4VEP4</accession>
<evidence type="ECO:0000313" key="2">
    <source>
        <dbReference type="Proteomes" id="UP000033400"/>
    </source>
</evidence>
<dbReference type="AlphaFoldDB" id="A0A0F4VEP4"/>
<dbReference type="RefSeq" id="WP_046052624.1">
    <property type="nucleotide sequence ID" value="NZ_LACH01000003.1"/>
</dbReference>
<sequence>MKYLMHFLSFMESSNFSFDYEKSEYTWDGKGYTDILLYFKDVYNAYAVFETSSWVDTYAGNLAKAAFFSKNEDEFVSKAMAIAICEMMLDLECQSMAIDVYSYYLVSDYTSVAKVLGDYFDEVARRERVSLLS</sequence>
<dbReference type="PATRIC" id="fig|294.133.peg.2379"/>
<organism evidence="1 2">
    <name type="scientific">Pseudomonas fluorescens</name>
    <dbReference type="NCBI Taxonomy" id="294"/>
    <lineage>
        <taxon>Bacteria</taxon>
        <taxon>Pseudomonadati</taxon>
        <taxon>Pseudomonadota</taxon>
        <taxon>Gammaproteobacteria</taxon>
        <taxon>Pseudomonadales</taxon>
        <taxon>Pseudomonadaceae</taxon>
        <taxon>Pseudomonas</taxon>
    </lineage>
</organism>
<proteinExistence type="predicted"/>
<dbReference type="EMBL" id="LACH01000003">
    <property type="protein sequence ID" value="KJZ67261.1"/>
    <property type="molecule type" value="Genomic_DNA"/>
</dbReference>
<name>A0A0F4VEP4_PSEFL</name>
<reference evidence="1 2" key="1">
    <citation type="submission" date="2015-03" db="EMBL/GenBank/DDBJ databases">
        <title>Comparative genomics of Pseudomonas insights into diversity of traits involved in vanlence and defense.</title>
        <authorList>
            <person name="Qin Y."/>
        </authorList>
    </citation>
    <scope>NUCLEOTIDE SEQUENCE [LARGE SCALE GENOMIC DNA]</scope>
    <source>
        <strain evidence="1 2">H24</strain>
    </source>
</reference>
<evidence type="ECO:0000313" key="1">
    <source>
        <dbReference type="EMBL" id="KJZ67261.1"/>
    </source>
</evidence>
<comment type="caution">
    <text evidence="1">The sequence shown here is derived from an EMBL/GenBank/DDBJ whole genome shotgun (WGS) entry which is preliminary data.</text>
</comment>